<evidence type="ECO:0000313" key="10">
    <source>
        <dbReference type="EMBL" id="MBM3318600.1"/>
    </source>
</evidence>
<accession>A0A938BRR8</accession>
<comment type="similarity">
    <text evidence="2">Belongs to the SAICAR synthetase family.</text>
</comment>
<comment type="caution">
    <text evidence="10">The sequence shown here is derived from an EMBL/GenBank/DDBJ whole genome shotgun (WGS) entry which is preliminary data.</text>
</comment>
<dbReference type="SUPFAM" id="SSF56104">
    <property type="entry name" value="SAICAR synthase-like"/>
    <property type="match status" value="1"/>
</dbReference>
<sequence>DSSRFWPSDSLGAGRAPVSLDKQFVRDHLLASAWDRQGPAPALPPEVVERTRQRYLEATERLTGGRERPDWHE</sequence>
<evidence type="ECO:0000259" key="9">
    <source>
        <dbReference type="Pfam" id="PF01259"/>
    </source>
</evidence>
<dbReference type="EC" id="6.3.2.6" evidence="3"/>
<dbReference type="GO" id="GO:0006189">
    <property type="term" value="P:'de novo' IMP biosynthetic process"/>
    <property type="evidence" value="ECO:0007669"/>
    <property type="project" value="TreeGrafter"/>
</dbReference>
<evidence type="ECO:0000256" key="3">
    <source>
        <dbReference type="ARBA" id="ARBA00012217"/>
    </source>
</evidence>
<evidence type="ECO:0000256" key="2">
    <source>
        <dbReference type="ARBA" id="ARBA00010190"/>
    </source>
</evidence>
<evidence type="ECO:0000256" key="6">
    <source>
        <dbReference type="ARBA" id="ARBA00022755"/>
    </source>
</evidence>
<dbReference type="GO" id="GO:0004639">
    <property type="term" value="F:phosphoribosylaminoimidazolesuccinocarboxamide synthase activity"/>
    <property type="evidence" value="ECO:0007669"/>
    <property type="project" value="UniProtKB-EC"/>
</dbReference>
<dbReference type="GO" id="GO:0005737">
    <property type="term" value="C:cytoplasm"/>
    <property type="evidence" value="ECO:0007669"/>
    <property type="project" value="TreeGrafter"/>
</dbReference>
<dbReference type="GO" id="GO:0005524">
    <property type="term" value="F:ATP binding"/>
    <property type="evidence" value="ECO:0007669"/>
    <property type="project" value="UniProtKB-KW"/>
</dbReference>
<comment type="catalytic activity">
    <reaction evidence="8">
        <text>5-amino-1-(5-phospho-D-ribosyl)imidazole-4-carboxylate + L-aspartate + ATP = (2S)-2-[5-amino-1-(5-phospho-beta-D-ribosyl)imidazole-4-carboxamido]succinate + ADP + phosphate + 2 H(+)</text>
        <dbReference type="Rhea" id="RHEA:22628"/>
        <dbReference type="ChEBI" id="CHEBI:15378"/>
        <dbReference type="ChEBI" id="CHEBI:29991"/>
        <dbReference type="ChEBI" id="CHEBI:30616"/>
        <dbReference type="ChEBI" id="CHEBI:43474"/>
        <dbReference type="ChEBI" id="CHEBI:58443"/>
        <dbReference type="ChEBI" id="CHEBI:77657"/>
        <dbReference type="ChEBI" id="CHEBI:456216"/>
        <dbReference type="EC" id="6.3.2.6"/>
    </reaction>
</comment>
<keyword evidence="7" id="KW-0067">ATP-binding</keyword>
<evidence type="ECO:0000313" key="11">
    <source>
        <dbReference type="Proteomes" id="UP000748308"/>
    </source>
</evidence>
<organism evidence="10 11">
    <name type="scientific">Eiseniibacteriota bacterium</name>
    <dbReference type="NCBI Taxonomy" id="2212470"/>
    <lineage>
        <taxon>Bacteria</taxon>
        <taxon>Candidatus Eiseniibacteriota</taxon>
    </lineage>
</organism>
<evidence type="ECO:0000256" key="1">
    <source>
        <dbReference type="ARBA" id="ARBA00004672"/>
    </source>
</evidence>
<dbReference type="AlphaFoldDB" id="A0A938BRR8"/>
<comment type="pathway">
    <text evidence="1">Purine metabolism; IMP biosynthesis via de novo pathway; 5-amino-1-(5-phospho-D-ribosyl)imidazole-4-carboxamide from 5-amino-1-(5-phospho-D-ribosyl)imidazole-4-carboxylate: step 1/2.</text>
</comment>
<keyword evidence="4" id="KW-0436">Ligase</keyword>
<dbReference type="PANTHER" id="PTHR43700:SF1">
    <property type="entry name" value="PHOSPHORIBOSYLAMINOIMIDAZOLE-SUCCINOCARBOXAMIDE SYNTHASE"/>
    <property type="match status" value="1"/>
</dbReference>
<keyword evidence="6" id="KW-0658">Purine biosynthesis</keyword>
<feature type="domain" description="SAICAR synthetase/ADE2 N-terminal" evidence="9">
    <location>
        <begin position="1"/>
        <end position="38"/>
    </location>
</feature>
<keyword evidence="5" id="KW-0547">Nucleotide-binding</keyword>
<feature type="non-terminal residue" evidence="10">
    <location>
        <position position="1"/>
    </location>
</feature>
<reference evidence="10" key="1">
    <citation type="submission" date="2019-03" db="EMBL/GenBank/DDBJ databases">
        <title>Lake Tanganyika Metagenome-Assembled Genomes (MAGs).</title>
        <authorList>
            <person name="Tran P."/>
        </authorList>
    </citation>
    <scope>NUCLEOTIDE SEQUENCE</scope>
    <source>
        <strain evidence="10">M_DeepCast_400m_m2_100</strain>
    </source>
</reference>
<dbReference type="Pfam" id="PF01259">
    <property type="entry name" value="SAICAR_synt"/>
    <property type="match status" value="1"/>
</dbReference>
<evidence type="ECO:0000256" key="4">
    <source>
        <dbReference type="ARBA" id="ARBA00022598"/>
    </source>
</evidence>
<dbReference type="EMBL" id="VGIY01000414">
    <property type="protein sequence ID" value="MBM3318600.1"/>
    <property type="molecule type" value="Genomic_DNA"/>
</dbReference>
<evidence type="ECO:0000256" key="8">
    <source>
        <dbReference type="ARBA" id="ARBA00048475"/>
    </source>
</evidence>
<dbReference type="Proteomes" id="UP000748308">
    <property type="component" value="Unassembled WGS sequence"/>
</dbReference>
<gene>
    <name evidence="10" type="ORF">FJY75_12185</name>
</gene>
<evidence type="ECO:0000256" key="7">
    <source>
        <dbReference type="ARBA" id="ARBA00022840"/>
    </source>
</evidence>
<evidence type="ECO:0000256" key="5">
    <source>
        <dbReference type="ARBA" id="ARBA00022741"/>
    </source>
</evidence>
<proteinExistence type="inferred from homology"/>
<dbReference type="PANTHER" id="PTHR43700">
    <property type="entry name" value="PHOSPHORIBOSYLAMINOIMIDAZOLE-SUCCINOCARBOXAMIDE SYNTHASE"/>
    <property type="match status" value="1"/>
</dbReference>
<name>A0A938BRR8_UNCEI</name>
<dbReference type="InterPro" id="IPR028923">
    <property type="entry name" value="SAICAR_synt/ADE2_N"/>
</dbReference>
<protein>
    <recommendedName>
        <fullName evidence="3">phosphoribosylaminoimidazolesuccinocarboxamide synthase</fullName>
        <ecNumber evidence="3">6.3.2.6</ecNumber>
    </recommendedName>
</protein>